<dbReference type="EMBL" id="JAPZBR010000001">
    <property type="protein sequence ID" value="KAJ5366696.1"/>
    <property type="molecule type" value="Genomic_DNA"/>
</dbReference>
<feature type="compositionally biased region" description="Polar residues" evidence="1">
    <location>
        <begin position="86"/>
        <end position="97"/>
    </location>
</feature>
<evidence type="ECO:0008006" key="4">
    <source>
        <dbReference type="Google" id="ProtNLM"/>
    </source>
</evidence>
<evidence type="ECO:0000313" key="3">
    <source>
        <dbReference type="Proteomes" id="UP001148299"/>
    </source>
</evidence>
<protein>
    <recommendedName>
        <fullName evidence="4">Transcription factor domain-containing protein</fullName>
    </recommendedName>
</protein>
<keyword evidence="3" id="KW-1185">Reference proteome</keyword>
<evidence type="ECO:0000256" key="1">
    <source>
        <dbReference type="SAM" id="MobiDB-lite"/>
    </source>
</evidence>
<accession>A0A9W9RV31</accession>
<proteinExistence type="predicted"/>
<feature type="compositionally biased region" description="Basic and acidic residues" evidence="1">
    <location>
        <begin position="53"/>
        <end position="63"/>
    </location>
</feature>
<organism evidence="2 3">
    <name type="scientific">Penicillium brevicompactum</name>
    <dbReference type="NCBI Taxonomy" id="5074"/>
    <lineage>
        <taxon>Eukaryota</taxon>
        <taxon>Fungi</taxon>
        <taxon>Dikarya</taxon>
        <taxon>Ascomycota</taxon>
        <taxon>Pezizomycotina</taxon>
        <taxon>Eurotiomycetes</taxon>
        <taxon>Eurotiomycetidae</taxon>
        <taxon>Eurotiales</taxon>
        <taxon>Aspergillaceae</taxon>
        <taxon>Penicillium</taxon>
    </lineage>
</organism>
<name>A0A9W9RV31_PENBR</name>
<dbReference type="Proteomes" id="UP001148299">
    <property type="component" value="Unassembled WGS sequence"/>
</dbReference>
<sequence>MEIGPLGVPQPPETSCERCRNLELECIVERTSLGRPTGKANQRKAPQSQRSASLKDPDQKEGDVASALSDLEINEHLFSKGEDANSPLNNGNDQSPQPAKKSVLRSMTEVNAFMSSVLEKDARFGSEITHATTRWCGSLSDLVSKDMAILLDNYLSWHRFLLPKLPTLADLRNRLISEESSTGNHATSLLFAILCLTSFDTAEGFSKQYPKLKQSLQHAVSSYGQEFTICPPTHPDSITVCLFLIEFRPTMLSTSQFVAHKAVSPGIYINLAYRIAQRLSLLPAPDTSIFHQLMNPQAPNFERCFANSVQELRILSLECCLDGYLAQPLPKMRRLIQHIQPHINAYQHLLQQRECSPRVVFHIQWNMSFYLMIEGLINAKQCWSTPERLFLVVEDMERRCFEQINVSNCLLVDPSSQGDLEDIPAARSLLEMKFHRVFAGICGLGLFYAAVQRKRLFEGENIEDPEVHPKESLDIVDQVAESVNSPPNAPGQAFSVFLQRFGTSYPDQLVRVLEAFLECAESKLGGIQFKAPVQQVLYEIIFVCKNIVENNLVQVRVFGRLARNFEKQMDVFPRCASYIGQMAASQWTSTESAFATGCVYAAGSKIIYAFHNILERLREEVAKGAQCDGNLNLFHTPPDLSDCSSMGMGFDNCSWDAWNLWPHVGSLSPFETSLEHFDLVPELNWDNLNYDSYSEPMNLYGM</sequence>
<reference evidence="2" key="1">
    <citation type="submission" date="2022-12" db="EMBL/GenBank/DDBJ databases">
        <authorList>
            <person name="Petersen C."/>
        </authorList>
    </citation>
    <scope>NUCLEOTIDE SEQUENCE</scope>
    <source>
        <strain evidence="2">IBT 35675</strain>
    </source>
</reference>
<comment type="caution">
    <text evidence="2">The sequence shown here is derived from an EMBL/GenBank/DDBJ whole genome shotgun (WGS) entry which is preliminary data.</text>
</comment>
<gene>
    <name evidence="2" type="ORF">N7541_000637</name>
</gene>
<dbReference type="AlphaFoldDB" id="A0A9W9RV31"/>
<feature type="region of interest" description="Disordered" evidence="1">
    <location>
        <begin position="81"/>
        <end position="102"/>
    </location>
</feature>
<evidence type="ECO:0000313" key="2">
    <source>
        <dbReference type="EMBL" id="KAJ5366696.1"/>
    </source>
</evidence>
<reference evidence="2" key="2">
    <citation type="journal article" date="2023" name="IMA Fungus">
        <title>Comparative genomic study of the Penicillium genus elucidates a diverse pangenome and 15 lateral gene transfer events.</title>
        <authorList>
            <person name="Petersen C."/>
            <person name="Sorensen T."/>
            <person name="Nielsen M.R."/>
            <person name="Sondergaard T.E."/>
            <person name="Sorensen J.L."/>
            <person name="Fitzpatrick D.A."/>
            <person name="Frisvad J.C."/>
            <person name="Nielsen K.L."/>
        </authorList>
    </citation>
    <scope>NUCLEOTIDE SEQUENCE</scope>
    <source>
        <strain evidence="2">IBT 35675</strain>
    </source>
</reference>
<feature type="region of interest" description="Disordered" evidence="1">
    <location>
        <begin position="30"/>
        <end position="64"/>
    </location>
</feature>